<evidence type="ECO:0000313" key="4">
    <source>
        <dbReference type="Proteomes" id="UP001231362"/>
    </source>
</evidence>
<comment type="similarity">
    <text evidence="1 2">Belongs to the arylamine N-acetyltransferase family.</text>
</comment>
<comment type="caution">
    <text evidence="3">The sequence shown here is derived from an EMBL/GenBank/DDBJ whole genome shotgun (WGS) entry which is preliminary data.</text>
</comment>
<organism evidence="3 4">
    <name type="scientific">Anoxybacillus andreesenii</name>
    <dbReference type="NCBI Taxonomy" id="1325932"/>
    <lineage>
        <taxon>Bacteria</taxon>
        <taxon>Bacillati</taxon>
        <taxon>Bacillota</taxon>
        <taxon>Bacilli</taxon>
        <taxon>Bacillales</taxon>
        <taxon>Anoxybacillaceae</taxon>
        <taxon>Anoxybacillus</taxon>
    </lineage>
</organism>
<sequence>MDLLFRKRIGYSEGEKIRFADLPELLKKVALTLPFENLCITKGVFVPLTNESLVEKILKKNEGGLCYELNPLLYMFLRENDFHVSLVRGVVYNQNAQEWSSTGRTHAAILLEEAGSKYLVDTGFGGNLPLVPVPLSGETVQSMIGEFRVTKTENSFGDYLFEMKRKDKDDDWTVGYVFDSKETLTELAKLEEMQTIIIESEASSFNKGPLITKLTEEGSMTLTDKFFTRWRKGRMTKEDISEESFKELAKEHFGLDA</sequence>
<accession>A0ABT9V6Q4</accession>
<name>A0ABT9V6Q4_9BACL</name>
<evidence type="ECO:0000256" key="1">
    <source>
        <dbReference type="ARBA" id="ARBA00006547"/>
    </source>
</evidence>
<dbReference type="RefSeq" id="WP_307151134.1">
    <property type="nucleotide sequence ID" value="NZ_JAUSTU010000014.1"/>
</dbReference>
<proteinExistence type="inferred from homology"/>
<evidence type="ECO:0000256" key="2">
    <source>
        <dbReference type="RuleBase" id="RU003452"/>
    </source>
</evidence>
<keyword evidence="3" id="KW-0808">Transferase</keyword>
<dbReference type="EC" id="2.3.1.118" evidence="3"/>
<protein>
    <submittedName>
        <fullName evidence="3">N-hydroxyarylamine O-acetyltransferase</fullName>
        <ecNumber evidence="3">2.3.1.118</ecNumber>
    </submittedName>
</protein>
<dbReference type="GO" id="GO:0046990">
    <property type="term" value="F:N-hydroxyarylamine O-acetyltransferase activity"/>
    <property type="evidence" value="ECO:0007669"/>
    <property type="project" value="UniProtKB-EC"/>
</dbReference>
<dbReference type="InterPro" id="IPR001447">
    <property type="entry name" value="Arylamine_N-AcTrfase"/>
</dbReference>
<dbReference type="EMBL" id="JAUSTU010000014">
    <property type="protein sequence ID" value="MDQ0156626.1"/>
    <property type="molecule type" value="Genomic_DNA"/>
</dbReference>
<dbReference type="PRINTS" id="PR01543">
    <property type="entry name" value="ANATRNSFRASE"/>
</dbReference>
<gene>
    <name evidence="3" type="ORF">J2S07_002947</name>
</gene>
<dbReference type="Proteomes" id="UP001231362">
    <property type="component" value="Unassembled WGS sequence"/>
</dbReference>
<dbReference type="InterPro" id="IPR053710">
    <property type="entry name" value="Arylamine_NAT_domain_sf"/>
</dbReference>
<keyword evidence="3" id="KW-0012">Acyltransferase</keyword>
<dbReference type="Pfam" id="PF00797">
    <property type="entry name" value="Acetyltransf_2"/>
    <property type="match status" value="1"/>
</dbReference>
<dbReference type="PANTHER" id="PTHR11786">
    <property type="entry name" value="N-HYDROXYARYLAMINE O-ACETYLTRANSFERASE"/>
    <property type="match status" value="1"/>
</dbReference>
<evidence type="ECO:0000313" key="3">
    <source>
        <dbReference type="EMBL" id="MDQ0156626.1"/>
    </source>
</evidence>
<dbReference type="PANTHER" id="PTHR11786:SF0">
    <property type="entry name" value="ARYLAMINE N-ACETYLTRANSFERASE 4-RELATED"/>
    <property type="match status" value="1"/>
</dbReference>
<dbReference type="Gene3D" id="3.30.2140.20">
    <property type="match status" value="1"/>
</dbReference>
<dbReference type="InterPro" id="IPR038765">
    <property type="entry name" value="Papain-like_cys_pep_sf"/>
</dbReference>
<dbReference type="SUPFAM" id="SSF54001">
    <property type="entry name" value="Cysteine proteinases"/>
    <property type="match status" value="1"/>
</dbReference>
<keyword evidence="4" id="KW-1185">Reference proteome</keyword>
<reference evidence="3 4" key="1">
    <citation type="submission" date="2023-07" db="EMBL/GenBank/DDBJ databases">
        <title>Genomic Encyclopedia of Type Strains, Phase IV (KMG-IV): sequencing the most valuable type-strain genomes for metagenomic binning, comparative biology and taxonomic classification.</title>
        <authorList>
            <person name="Goeker M."/>
        </authorList>
    </citation>
    <scope>NUCLEOTIDE SEQUENCE [LARGE SCALE GENOMIC DNA]</scope>
    <source>
        <strain evidence="3 4">DSM 23948</strain>
    </source>
</reference>